<dbReference type="InParanoid" id="A0A3N1HQG3"/>
<organism evidence="2 3">
    <name type="scientific">Pseudokineococcus lusitanus</name>
    <dbReference type="NCBI Taxonomy" id="763993"/>
    <lineage>
        <taxon>Bacteria</taxon>
        <taxon>Bacillati</taxon>
        <taxon>Actinomycetota</taxon>
        <taxon>Actinomycetes</taxon>
        <taxon>Kineosporiales</taxon>
        <taxon>Kineosporiaceae</taxon>
        <taxon>Pseudokineococcus</taxon>
    </lineage>
</organism>
<name>A0A3N1HQG3_9ACTN</name>
<accession>A0A3N1HQG3</accession>
<reference evidence="2 3" key="1">
    <citation type="journal article" date="2015" name="Stand. Genomic Sci.">
        <title>Genomic Encyclopedia of Bacterial and Archaeal Type Strains, Phase III: the genomes of soil and plant-associated and newly described type strains.</title>
        <authorList>
            <person name="Whitman W.B."/>
            <person name="Woyke T."/>
            <person name="Klenk H.P."/>
            <person name="Zhou Y."/>
            <person name="Lilburn T.G."/>
            <person name="Beck B.J."/>
            <person name="De Vos P."/>
            <person name="Vandamme P."/>
            <person name="Eisen J.A."/>
            <person name="Garrity G."/>
            <person name="Hugenholtz P."/>
            <person name="Kyrpides N.C."/>
        </authorList>
    </citation>
    <scope>NUCLEOTIDE SEQUENCE [LARGE SCALE GENOMIC DNA]</scope>
    <source>
        <strain evidence="2 3">CECT 7306</strain>
    </source>
</reference>
<keyword evidence="3" id="KW-1185">Reference proteome</keyword>
<dbReference type="InterPro" id="IPR007076">
    <property type="entry name" value="TfoX_N"/>
</dbReference>
<dbReference type="OrthoDB" id="214902at2"/>
<protein>
    <submittedName>
        <fullName evidence="2">TfoX-like protein</fullName>
    </submittedName>
</protein>
<evidence type="ECO:0000259" key="1">
    <source>
        <dbReference type="Pfam" id="PF04993"/>
    </source>
</evidence>
<dbReference type="EMBL" id="RJKN01000002">
    <property type="protein sequence ID" value="ROP44737.1"/>
    <property type="molecule type" value="Genomic_DNA"/>
</dbReference>
<sequence length="127" mass="13081">MADDALAARVRALLADGPDAADVDERRMFGGVAFLVGGRMAVAASGQGGLMVRGAPEDARIWQAEPGVGPLLMRGSPSRGWVLVDVDPLDDDALEAWVARGVAHVRVLAAEGAPRGSRGRRAAGRAG</sequence>
<dbReference type="RefSeq" id="WP_123378981.1">
    <property type="nucleotide sequence ID" value="NZ_RJKN01000002.1"/>
</dbReference>
<comment type="caution">
    <text evidence="2">The sequence shown here is derived from an EMBL/GenBank/DDBJ whole genome shotgun (WGS) entry which is preliminary data.</text>
</comment>
<evidence type="ECO:0000313" key="3">
    <source>
        <dbReference type="Proteomes" id="UP000276232"/>
    </source>
</evidence>
<dbReference type="AlphaFoldDB" id="A0A3N1HQG3"/>
<proteinExistence type="predicted"/>
<dbReference type="SUPFAM" id="SSF159894">
    <property type="entry name" value="YgaC/TfoX-N like"/>
    <property type="match status" value="1"/>
</dbReference>
<gene>
    <name evidence="2" type="ORF">EDC03_0865</name>
</gene>
<dbReference type="Proteomes" id="UP000276232">
    <property type="component" value="Unassembled WGS sequence"/>
</dbReference>
<evidence type="ECO:0000313" key="2">
    <source>
        <dbReference type="EMBL" id="ROP44737.1"/>
    </source>
</evidence>
<dbReference type="Pfam" id="PF04993">
    <property type="entry name" value="TfoX_N"/>
    <property type="match status" value="1"/>
</dbReference>
<feature type="domain" description="TfoX N-terminal" evidence="1">
    <location>
        <begin position="21"/>
        <end position="104"/>
    </location>
</feature>